<organism evidence="7 8">
    <name type="scientific">Dyella jejuensis</name>
    <dbReference type="NCBI Taxonomy" id="1432009"/>
    <lineage>
        <taxon>Bacteria</taxon>
        <taxon>Pseudomonadati</taxon>
        <taxon>Pseudomonadota</taxon>
        <taxon>Gammaproteobacteria</taxon>
        <taxon>Lysobacterales</taxon>
        <taxon>Rhodanobacteraceae</taxon>
        <taxon>Dyella</taxon>
    </lineage>
</organism>
<evidence type="ECO:0000256" key="5">
    <source>
        <dbReference type="ARBA" id="ARBA00023136"/>
    </source>
</evidence>
<dbReference type="NCBIfam" id="TIGR04409">
    <property type="entry name" value="LptC_YrbK"/>
    <property type="match status" value="1"/>
</dbReference>
<feature type="transmembrane region" description="Helical" evidence="6">
    <location>
        <begin position="33"/>
        <end position="52"/>
    </location>
</feature>
<dbReference type="Proteomes" id="UP001620461">
    <property type="component" value="Unassembled WGS sequence"/>
</dbReference>
<dbReference type="EMBL" id="JADIKJ010000015">
    <property type="protein sequence ID" value="MFK2901363.1"/>
    <property type="molecule type" value="Genomic_DNA"/>
</dbReference>
<evidence type="ECO:0000313" key="8">
    <source>
        <dbReference type="Proteomes" id="UP001620461"/>
    </source>
</evidence>
<name>A0ABW8JJU7_9GAMM</name>
<evidence type="ECO:0000256" key="2">
    <source>
        <dbReference type="ARBA" id="ARBA00022519"/>
    </source>
</evidence>
<proteinExistence type="predicted"/>
<keyword evidence="5 6" id="KW-0472">Membrane</keyword>
<dbReference type="Pfam" id="PF06835">
    <property type="entry name" value="LptC"/>
    <property type="match status" value="1"/>
</dbReference>
<comment type="caution">
    <text evidence="7">The sequence shown here is derived from an EMBL/GenBank/DDBJ whole genome shotgun (WGS) entry which is preliminary data.</text>
</comment>
<dbReference type="PANTHER" id="PTHR37481:SF1">
    <property type="entry name" value="LIPOPOLYSACCHARIDE EXPORT SYSTEM PROTEIN LPTC"/>
    <property type="match status" value="1"/>
</dbReference>
<dbReference type="InterPro" id="IPR052363">
    <property type="entry name" value="LPS_export_LptC"/>
</dbReference>
<evidence type="ECO:0000256" key="1">
    <source>
        <dbReference type="ARBA" id="ARBA00022475"/>
    </source>
</evidence>
<keyword evidence="8" id="KW-1185">Reference proteome</keyword>
<keyword evidence="2" id="KW-0997">Cell inner membrane</keyword>
<dbReference type="PANTHER" id="PTHR37481">
    <property type="entry name" value="LIPOPOLYSACCHARIDE EXPORT SYSTEM PROTEIN LPTC"/>
    <property type="match status" value="1"/>
</dbReference>
<sequence>MRSHPARTGQERGRTGALAVNVRRYLRDNRTTVAIVLLAIAAPASWMLQRWVVGAPAVSDFIGPPISDYVLYNSKVWSYDVTGLLSFTMTSPRMDRRGGDESLYINAPVFDITAKKPGVPDWHGNAPYGWVNKSGTLMRLDGSMYMQRPAYVLAGKANPVSTLCTSNVTGWPKENRMETADPATMTQGASVMNGVGMRASLNDNHLELLHEVHGTIYSSQNNATAKPIDCRAIAHAAGTGQTG</sequence>
<evidence type="ECO:0000256" key="3">
    <source>
        <dbReference type="ARBA" id="ARBA00022692"/>
    </source>
</evidence>
<dbReference type="InterPro" id="IPR026265">
    <property type="entry name" value="LptC"/>
</dbReference>
<accession>A0ABW8JJU7</accession>
<evidence type="ECO:0000256" key="6">
    <source>
        <dbReference type="SAM" id="Phobius"/>
    </source>
</evidence>
<gene>
    <name evidence="7" type="primary">lptC</name>
    <name evidence="7" type="ORF">ISP15_13555</name>
</gene>
<keyword evidence="4 6" id="KW-1133">Transmembrane helix</keyword>
<dbReference type="InterPro" id="IPR010664">
    <property type="entry name" value="LipoPS_assembly_LptC-rel"/>
</dbReference>
<protein>
    <submittedName>
        <fullName evidence="7">LPS export ABC transporter periplasmic protein LptC</fullName>
    </submittedName>
</protein>
<dbReference type="Gene3D" id="2.60.450.10">
    <property type="entry name" value="Lipopolysaccharide (LPS) transport protein A like domain"/>
    <property type="match status" value="1"/>
</dbReference>
<reference evidence="7 8" key="1">
    <citation type="submission" date="2020-10" db="EMBL/GenBank/DDBJ databases">
        <title>Phylogeny of dyella-like bacteria.</title>
        <authorList>
            <person name="Fu J."/>
        </authorList>
    </citation>
    <scope>NUCLEOTIDE SEQUENCE [LARGE SCALE GENOMIC DNA]</scope>
    <source>
        <strain evidence="7 8">JP1</strain>
    </source>
</reference>
<keyword evidence="3 6" id="KW-0812">Transmembrane</keyword>
<evidence type="ECO:0000313" key="7">
    <source>
        <dbReference type="EMBL" id="MFK2901363.1"/>
    </source>
</evidence>
<keyword evidence="1" id="KW-1003">Cell membrane</keyword>
<evidence type="ECO:0000256" key="4">
    <source>
        <dbReference type="ARBA" id="ARBA00022989"/>
    </source>
</evidence>